<dbReference type="GO" id="GO:0003887">
    <property type="term" value="F:DNA-directed DNA polymerase activity"/>
    <property type="evidence" value="ECO:0007669"/>
    <property type="project" value="InterPro"/>
</dbReference>
<dbReference type="PANTHER" id="PTHR10133:SF27">
    <property type="entry name" value="DNA POLYMERASE NU"/>
    <property type="match status" value="1"/>
</dbReference>
<gene>
    <name evidence="1" type="ORF">VFH_I364040</name>
</gene>
<keyword evidence="2" id="KW-1185">Reference proteome</keyword>
<proteinExistence type="predicted"/>
<dbReference type="Gene3D" id="3.30.70.370">
    <property type="match status" value="1"/>
</dbReference>
<evidence type="ECO:0000313" key="1">
    <source>
        <dbReference type="EMBL" id="CAI8588776.1"/>
    </source>
</evidence>
<reference evidence="1 2" key="1">
    <citation type="submission" date="2023-01" db="EMBL/GenBank/DDBJ databases">
        <authorList>
            <person name="Kreplak J."/>
        </authorList>
    </citation>
    <scope>NUCLEOTIDE SEQUENCE [LARGE SCALE GENOMIC DNA]</scope>
</reference>
<dbReference type="Proteomes" id="UP001157006">
    <property type="component" value="Chromosome 1L"/>
</dbReference>
<evidence type="ECO:0000313" key="2">
    <source>
        <dbReference type="Proteomes" id="UP001157006"/>
    </source>
</evidence>
<protein>
    <submittedName>
        <fullName evidence="1">Uncharacterized protein</fullName>
    </submittedName>
</protein>
<sequence length="232" mass="26245">MAVNDAPLLRPTAIRISSDSVLEEDTSKANSRGFEVYAYQQNGSRNTTDEDGNYQSQYENAFAPTNKYECSTAALEKDRYKIRHAFMVAPGNSLIVADYGQIYSLLIGLIEIVAWILTLLTDCKRMLEAFEAGGDFHSRTVMNMYPYICEAVDNKEVLLEWYPHLGDDKPPVPLLKKKVEKSHLFSDPILPPFHHRATVLNLPFPLQNPSNNTPSAHQQNPHAYLHILLQKP</sequence>
<dbReference type="EMBL" id="OX451736">
    <property type="protein sequence ID" value="CAI8588776.1"/>
    <property type="molecule type" value="Genomic_DNA"/>
</dbReference>
<dbReference type="GO" id="GO:0006302">
    <property type="term" value="P:double-strand break repair"/>
    <property type="evidence" value="ECO:0007669"/>
    <property type="project" value="TreeGrafter"/>
</dbReference>
<dbReference type="SUPFAM" id="SSF56672">
    <property type="entry name" value="DNA/RNA polymerases"/>
    <property type="match status" value="1"/>
</dbReference>
<organism evidence="1 2">
    <name type="scientific">Vicia faba</name>
    <name type="common">Broad bean</name>
    <name type="synonym">Faba vulgaris</name>
    <dbReference type="NCBI Taxonomy" id="3906"/>
    <lineage>
        <taxon>Eukaryota</taxon>
        <taxon>Viridiplantae</taxon>
        <taxon>Streptophyta</taxon>
        <taxon>Embryophyta</taxon>
        <taxon>Tracheophyta</taxon>
        <taxon>Spermatophyta</taxon>
        <taxon>Magnoliopsida</taxon>
        <taxon>eudicotyledons</taxon>
        <taxon>Gunneridae</taxon>
        <taxon>Pentapetalae</taxon>
        <taxon>rosids</taxon>
        <taxon>fabids</taxon>
        <taxon>Fabales</taxon>
        <taxon>Fabaceae</taxon>
        <taxon>Papilionoideae</taxon>
        <taxon>50 kb inversion clade</taxon>
        <taxon>NPAAA clade</taxon>
        <taxon>Hologalegina</taxon>
        <taxon>IRL clade</taxon>
        <taxon>Fabeae</taxon>
        <taxon>Vicia</taxon>
    </lineage>
</organism>
<name>A0AAV0YRM7_VICFA</name>
<dbReference type="AlphaFoldDB" id="A0AAV0YRM7"/>
<dbReference type="InterPro" id="IPR043502">
    <property type="entry name" value="DNA/RNA_pol_sf"/>
</dbReference>
<dbReference type="InterPro" id="IPR002298">
    <property type="entry name" value="DNA_polymerase_A"/>
</dbReference>
<dbReference type="PANTHER" id="PTHR10133">
    <property type="entry name" value="DNA POLYMERASE I"/>
    <property type="match status" value="1"/>
</dbReference>
<accession>A0AAV0YRM7</accession>
<dbReference type="GO" id="GO:0006261">
    <property type="term" value="P:DNA-templated DNA replication"/>
    <property type="evidence" value="ECO:0007669"/>
    <property type="project" value="InterPro"/>
</dbReference>
<dbReference type="Gene3D" id="1.10.150.20">
    <property type="entry name" value="5' to 3' exonuclease, C-terminal subdomain"/>
    <property type="match status" value="1"/>
</dbReference>